<dbReference type="OrthoDB" id="422637at2759"/>
<dbReference type="PANTHER" id="PTHR13366:SF0">
    <property type="entry name" value="HEAT REPEAT-CONTAINING PROTEIN 6"/>
    <property type="match status" value="1"/>
</dbReference>
<feature type="region of interest" description="Disordered" evidence="1">
    <location>
        <begin position="284"/>
        <end position="334"/>
    </location>
</feature>
<reference evidence="3 4" key="1">
    <citation type="submission" date="2018-06" db="EMBL/GenBank/DDBJ databases">
        <title>Comparative genomics reveals the genomic features of Rhizophagus irregularis, R. cerebriforme, R. diaphanum and Gigaspora rosea, and their symbiotic lifestyle signature.</title>
        <authorList>
            <person name="Morin E."/>
            <person name="San Clemente H."/>
            <person name="Chen E.C.H."/>
            <person name="De La Providencia I."/>
            <person name="Hainaut M."/>
            <person name="Kuo A."/>
            <person name="Kohler A."/>
            <person name="Murat C."/>
            <person name="Tang N."/>
            <person name="Roy S."/>
            <person name="Loubradou J."/>
            <person name="Henrissat B."/>
            <person name="Grigoriev I.V."/>
            <person name="Corradi N."/>
            <person name="Roux C."/>
            <person name="Martin F.M."/>
        </authorList>
    </citation>
    <scope>NUCLEOTIDE SEQUENCE [LARGE SCALE GENOMIC DNA]</scope>
    <source>
        <strain evidence="3 4">DAOM 227022</strain>
    </source>
</reference>
<name>A0A397SDP7_9GLOM</name>
<protein>
    <recommendedName>
        <fullName evidence="2">DUF4042 domain-containing protein</fullName>
    </recommendedName>
</protein>
<dbReference type="InterPro" id="IPR025283">
    <property type="entry name" value="DUF4042"/>
</dbReference>
<sequence>MTTSTVVNGTSATSNINNISNTSNSFNDIARKVLRANYPSDSKTSSPSLEQILEILLSTNFNTSNTFTEDLLELLIIGCHTVNPSEEVLASKFSRIIFNFCNKRLVQLNDTTPEQPPLEIILPFLIQSFNNATQTVYIVDNLRAISQVLYENGQNCQKLHEQLLNILSPLAREINRNLETRRMAINCIGNLCYRTGNKFQGKYKDVYELLLANLNSPNPSDDESAYLKIISSTFRALQFVVLEDKSVLTEPFGSTIEILKKYVFYNIDDIKNLQASIDQSRISAGNNVRNSGPLNQKHSRRHSRMKSIGRSWLSSDSEISDGEHSQSTRKRNEDSRIRANALGCLQSIAKVSTKMLYQYWGLFLPYTEPSDTSSPSLFTIIACEPIHTVRISACSVITTMIDGSKQYLAAADDRDVKTSFTSLSAKLGTIVRELHAGLLQVISKEDHYVVLVQLLKCCNVLVNNAAYDKLSPGYPTRIYHTTANFLVHNDNSVRLATMTLISTIMDCKTCIKEVDNFLSDRVINSISSNITRLPFFQNYKEMNLLSYLVLMIGSKDQPAVVRIESWGILCACARTHFSIVSPEWEHINPLIITDLASEDEKIRTAAMTFLVEYAKEQAAFGESNRNTGGDDENIMVQQIQKTIIPEIFQWWDSVVAQHIQGSSVDKCHAVRALTCDFMSHIPSNVFSVLPIEKRNYCIKTLLGFSEDESSNVRAAACRGLGVYILFPILQQDTKFASDMALSVIKQMTDSNILVRVRSSWALGNLCDTMVLLSNPTDSQGMPNRSTNLNEFLIKVMWARIVKAGLAASNDNEKVRPNGVRTLGSIIHVSPTNFLEREERSLIKEVVFALIKNFESGTLKVRWNACYAAANMLRNHNFPIGSKSNNWSIPLYEALIRVVQTSKNFKVRINACLALSTPIIRAKYGDTIMLCKILQVIVTSLENVDNLTGTGFSEVKYQEQLRNQLLNTYHHLIDISVINDKKFIEPFIQRVSEWKANRQG</sequence>
<dbReference type="GO" id="GO:0033668">
    <property type="term" value="P:symbiont-mediated suppression of host apoptosis"/>
    <property type="evidence" value="ECO:0007669"/>
    <property type="project" value="InterPro"/>
</dbReference>
<evidence type="ECO:0000259" key="2">
    <source>
        <dbReference type="Pfam" id="PF13251"/>
    </source>
</evidence>
<dbReference type="Gene3D" id="1.25.10.10">
    <property type="entry name" value="Leucine-rich Repeat Variant"/>
    <property type="match status" value="2"/>
</dbReference>
<dbReference type="Proteomes" id="UP000265703">
    <property type="component" value="Unassembled WGS sequence"/>
</dbReference>
<evidence type="ECO:0000313" key="4">
    <source>
        <dbReference type="Proteomes" id="UP000265703"/>
    </source>
</evidence>
<feature type="compositionally biased region" description="Basic residues" evidence="1">
    <location>
        <begin position="297"/>
        <end position="307"/>
    </location>
</feature>
<dbReference type="InterPro" id="IPR052107">
    <property type="entry name" value="HEAT6"/>
</dbReference>
<evidence type="ECO:0000256" key="1">
    <source>
        <dbReference type="SAM" id="MobiDB-lite"/>
    </source>
</evidence>
<dbReference type="EMBL" id="QKYT01000497">
    <property type="protein sequence ID" value="RIA84383.1"/>
    <property type="molecule type" value="Genomic_DNA"/>
</dbReference>
<dbReference type="AlphaFoldDB" id="A0A397SDP7"/>
<organism evidence="3 4">
    <name type="scientific">Glomus cerebriforme</name>
    <dbReference type="NCBI Taxonomy" id="658196"/>
    <lineage>
        <taxon>Eukaryota</taxon>
        <taxon>Fungi</taxon>
        <taxon>Fungi incertae sedis</taxon>
        <taxon>Mucoromycota</taxon>
        <taxon>Glomeromycotina</taxon>
        <taxon>Glomeromycetes</taxon>
        <taxon>Glomerales</taxon>
        <taxon>Glomeraceae</taxon>
        <taxon>Glomus</taxon>
    </lineage>
</organism>
<feature type="domain" description="DUF4042" evidence="2">
    <location>
        <begin position="336"/>
        <end position="513"/>
    </location>
</feature>
<keyword evidence="4" id="KW-1185">Reference proteome</keyword>
<dbReference type="InterPro" id="IPR011989">
    <property type="entry name" value="ARM-like"/>
</dbReference>
<proteinExistence type="predicted"/>
<accession>A0A397SDP7</accession>
<dbReference type="SUPFAM" id="SSF48371">
    <property type="entry name" value="ARM repeat"/>
    <property type="match status" value="2"/>
</dbReference>
<dbReference type="STRING" id="658196.A0A397SDP7"/>
<evidence type="ECO:0000313" key="3">
    <source>
        <dbReference type="EMBL" id="RIA84383.1"/>
    </source>
</evidence>
<feature type="compositionally biased region" description="Polar residues" evidence="1">
    <location>
        <begin position="284"/>
        <end position="296"/>
    </location>
</feature>
<comment type="caution">
    <text evidence="3">The sequence shown here is derived from an EMBL/GenBank/DDBJ whole genome shotgun (WGS) entry which is preliminary data.</text>
</comment>
<dbReference type="PANTHER" id="PTHR13366">
    <property type="entry name" value="MALARIA ANTIGEN-RELATED"/>
    <property type="match status" value="1"/>
</dbReference>
<dbReference type="InterPro" id="IPR016024">
    <property type="entry name" value="ARM-type_fold"/>
</dbReference>
<dbReference type="Pfam" id="PF13251">
    <property type="entry name" value="DUF4042"/>
    <property type="match status" value="1"/>
</dbReference>
<feature type="compositionally biased region" description="Basic and acidic residues" evidence="1">
    <location>
        <begin position="321"/>
        <end position="334"/>
    </location>
</feature>
<gene>
    <name evidence="3" type="ORF">C1645_784241</name>
</gene>